<protein>
    <submittedName>
        <fullName evidence="1">Uncharacterized protein</fullName>
    </submittedName>
</protein>
<reference evidence="1" key="1">
    <citation type="submission" date="2020-07" db="EMBL/GenBank/DDBJ databases">
        <title>Multicomponent nature underlies the extraordinary mechanical properties of spider dragline silk.</title>
        <authorList>
            <person name="Kono N."/>
            <person name="Nakamura H."/>
            <person name="Mori M."/>
            <person name="Yoshida Y."/>
            <person name="Ohtoshi R."/>
            <person name="Malay A.D."/>
            <person name="Moran D.A.P."/>
            <person name="Tomita M."/>
            <person name="Numata K."/>
            <person name="Arakawa K."/>
        </authorList>
    </citation>
    <scope>NUCLEOTIDE SEQUENCE</scope>
</reference>
<organism evidence="1 2">
    <name type="scientific">Trichonephila clavata</name>
    <name type="common">Joro spider</name>
    <name type="synonym">Nephila clavata</name>
    <dbReference type="NCBI Taxonomy" id="2740835"/>
    <lineage>
        <taxon>Eukaryota</taxon>
        <taxon>Metazoa</taxon>
        <taxon>Ecdysozoa</taxon>
        <taxon>Arthropoda</taxon>
        <taxon>Chelicerata</taxon>
        <taxon>Arachnida</taxon>
        <taxon>Araneae</taxon>
        <taxon>Araneomorphae</taxon>
        <taxon>Entelegynae</taxon>
        <taxon>Araneoidea</taxon>
        <taxon>Nephilidae</taxon>
        <taxon>Trichonephila</taxon>
    </lineage>
</organism>
<keyword evidence="2" id="KW-1185">Reference proteome</keyword>
<dbReference type="AlphaFoldDB" id="A0A8X6HHT6"/>
<accession>A0A8X6HHT6</accession>
<evidence type="ECO:0000313" key="2">
    <source>
        <dbReference type="Proteomes" id="UP000887116"/>
    </source>
</evidence>
<proteinExistence type="predicted"/>
<evidence type="ECO:0000313" key="1">
    <source>
        <dbReference type="EMBL" id="GFQ74582.1"/>
    </source>
</evidence>
<sequence>MFIFSTESIFIQFCDKLLVEPPSKVLPAFPKRIHNRSHRKQNSLDLQQTEIPCIRRRTLLKSPHLQAESCLLPWINSSSENLSSFALFHSTEEV</sequence>
<gene>
    <name evidence="1" type="ORF">TNCT_310001</name>
</gene>
<dbReference type="Proteomes" id="UP000887116">
    <property type="component" value="Unassembled WGS sequence"/>
</dbReference>
<dbReference type="EMBL" id="BMAO01021450">
    <property type="protein sequence ID" value="GFQ74582.1"/>
    <property type="molecule type" value="Genomic_DNA"/>
</dbReference>
<name>A0A8X6HHT6_TRICU</name>
<comment type="caution">
    <text evidence="1">The sequence shown here is derived from an EMBL/GenBank/DDBJ whole genome shotgun (WGS) entry which is preliminary data.</text>
</comment>